<dbReference type="FunFam" id="3.30.565.10:FF:000006">
    <property type="entry name" value="Sensor histidine kinase WalK"/>
    <property type="match status" value="1"/>
</dbReference>
<dbReference type="PROSITE" id="PS50885">
    <property type="entry name" value="HAMP"/>
    <property type="match status" value="1"/>
</dbReference>
<dbReference type="InterPro" id="IPR005467">
    <property type="entry name" value="His_kinase_dom"/>
</dbReference>
<keyword evidence="11 14" id="KW-0472">Membrane</keyword>
<evidence type="ECO:0000256" key="3">
    <source>
        <dbReference type="ARBA" id="ARBA00004236"/>
    </source>
</evidence>
<organism evidence="17 18">
    <name type="scientific">Streptomyces lydicus</name>
    <dbReference type="NCBI Taxonomy" id="47763"/>
    <lineage>
        <taxon>Bacteria</taxon>
        <taxon>Bacillati</taxon>
        <taxon>Actinomycetota</taxon>
        <taxon>Actinomycetes</taxon>
        <taxon>Kitasatosporales</taxon>
        <taxon>Streptomycetaceae</taxon>
        <taxon>Streptomyces</taxon>
    </lineage>
</organism>
<feature type="transmembrane region" description="Helical" evidence="14">
    <location>
        <begin position="161"/>
        <end position="184"/>
    </location>
</feature>
<keyword evidence="8 17" id="KW-0418">Kinase</keyword>
<dbReference type="Pfam" id="PF00512">
    <property type="entry name" value="HisKA"/>
    <property type="match status" value="1"/>
</dbReference>
<dbReference type="InterPro" id="IPR003594">
    <property type="entry name" value="HATPase_dom"/>
</dbReference>
<evidence type="ECO:0000256" key="9">
    <source>
        <dbReference type="ARBA" id="ARBA00022989"/>
    </source>
</evidence>
<evidence type="ECO:0000256" key="5">
    <source>
        <dbReference type="ARBA" id="ARBA00022553"/>
    </source>
</evidence>
<evidence type="ECO:0000256" key="7">
    <source>
        <dbReference type="ARBA" id="ARBA00022692"/>
    </source>
</evidence>
<dbReference type="CDD" id="cd00082">
    <property type="entry name" value="HisKA"/>
    <property type="match status" value="1"/>
</dbReference>
<dbReference type="Gene3D" id="1.10.287.130">
    <property type="match status" value="1"/>
</dbReference>
<evidence type="ECO:0000256" key="13">
    <source>
        <dbReference type="SAM" id="MobiDB-lite"/>
    </source>
</evidence>
<feature type="domain" description="HAMP" evidence="16">
    <location>
        <begin position="185"/>
        <end position="238"/>
    </location>
</feature>
<keyword evidence="12" id="KW-0175">Coiled coil</keyword>
<dbReference type="EC" id="2.7.13.3" evidence="4"/>
<dbReference type="InterPro" id="IPR004358">
    <property type="entry name" value="Sig_transdc_His_kin-like_C"/>
</dbReference>
<keyword evidence="6" id="KW-0808">Transferase</keyword>
<dbReference type="Pfam" id="PF00672">
    <property type="entry name" value="HAMP"/>
    <property type="match status" value="1"/>
</dbReference>
<dbReference type="PANTHER" id="PTHR45436">
    <property type="entry name" value="SENSOR HISTIDINE KINASE YKOH"/>
    <property type="match status" value="1"/>
</dbReference>
<dbReference type="GO" id="GO:0005509">
    <property type="term" value="F:calcium ion binding"/>
    <property type="evidence" value="ECO:0007669"/>
    <property type="project" value="UniProtKB-ARBA"/>
</dbReference>
<dbReference type="EMBL" id="CP029042">
    <property type="protein sequence ID" value="AZS76312.1"/>
    <property type="molecule type" value="Genomic_DNA"/>
</dbReference>
<gene>
    <name evidence="17" type="ORF">DDE74_06955</name>
</gene>
<evidence type="ECO:0000256" key="10">
    <source>
        <dbReference type="ARBA" id="ARBA00023012"/>
    </source>
</evidence>
<accession>A0A3Q9KBB2</accession>
<dbReference type="CDD" id="cd00075">
    <property type="entry name" value="HATPase"/>
    <property type="match status" value="1"/>
</dbReference>
<proteinExistence type="predicted"/>
<dbReference type="CDD" id="cd06225">
    <property type="entry name" value="HAMP"/>
    <property type="match status" value="1"/>
</dbReference>
<evidence type="ECO:0000256" key="1">
    <source>
        <dbReference type="ARBA" id="ARBA00000085"/>
    </source>
</evidence>
<dbReference type="Gene3D" id="3.30.565.10">
    <property type="entry name" value="Histidine kinase-like ATPase, C-terminal domain"/>
    <property type="match status" value="1"/>
</dbReference>
<dbReference type="Gene3D" id="6.10.340.10">
    <property type="match status" value="1"/>
</dbReference>
<dbReference type="InterPro" id="IPR003661">
    <property type="entry name" value="HisK_dim/P_dom"/>
</dbReference>
<dbReference type="SMART" id="SM00304">
    <property type="entry name" value="HAMP"/>
    <property type="match status" value="1"/>
</dbReference>
<evidence type="ECO:0000259" key="16">
    <source>
        <dbReference type="PROSITE" id="PS50885"/>
    </source>
</evidence>
<dbReference type="FunFam" id="1.10.287.130:FF:000001">
    <property type="entry name" value="Two-component sensor histidine kinase"/>
    <property type="match status" value="1"/>
</dbReference>
<dbReference type="InterPro" id="IPR003660">
    <property type="entry name" value="HAMP_dom"/>
</dbReference>
<evidence type="ECO:0000256" key="2">
    <source>
        <dbReference type="ARBA" id="ARBA00001968"/>
    </source>
</evidence>
<dbReference type="InterPro" id="IPR036097">
    <property type="entry name" value="HisK_dim/P_sf"/>
</dbReference>
<reference evidence="17 18" key="1">
    <citation type="submission" date="2018-04" db="EMBL/GenBank/DDBJ databases">
        <title>Complete genome sequences of Streptomyces lydicus strain WYEC and characterization of antagonistic properties of biological control agents.</title>
        <authorList>
            <person name="Mariita R.M."/>
            <person name="Sello J.K."/>
        </authorList>
    </citation>
    <scope>NUCLEOTIDE SEQUENCE [LARGE SCALE GENOMIC DNA]</scope>
    <source>
        <strain evidence="17 18">WYEC 108</strain>
    </source>
</reference>
<dbReference type="SMART" id="SM00388">
    <property type="entry name" value="HisKA"/>
    <property type="match status" value="1"/>
</dbReference>
<comment type="catalytic activity">
    <reaction evidence="1">
        <text>ATP + protein L-histidine = ADP + protein N-phospho-L-histidine.</text>
        <dbReference type="EC" id="2.7.13.3"/>
    </reaction>
</comment>
<keyword evidence="5" id="KW-0597">Phosphoprotein</keyword>
<comment type="cofactor">
    <cofactor evidence="2">
        <name>a divalent metal cation</name>
        <dbReference type="ChEBI" id="CHEBI:60240"/>
    </cofactor>
</comment>
<evidence type="ECO:0000256" key="6">
    <source>
        <dbReference type="ARBA" id="ARBA00022679"/>
    </source>
</evidence>
<dbReference type="SUPFAM" id="SSF55874">
    <property type="entry name" value="ATPase domain of HSP90 chaperone/DNA topoisomerase II/histidine kinase"/>
    <property type="match status" value="1"/>
</dbReference>
<name>A0A3Q9KBB2_9ACTN</name>
<evidence type="ECO:0000259" key="15">
    <source>
        <dbReference type="PROSITE" id="PS50109"/>
    </source>
</evidence>
<dbReference type="Pfam" id="PF02518">
    <property type="entry name" value="HATPase_c"/>
    <property type="match status" value="1"/>
</dbReference>
<keyword evidence="7 14" id="KW-0812">Transmembrane</keyword>
<feature type="coiled-coil region" evidence="12">
    <location>
        <begin position="226"/>
        <end position="253"/>
    </location>
</feature>
<evidence type="ECO:0000256" key="12">
    <source>
        <dbReference type="SAM" id="Coils"/>
    </source>
</evidence>
<dbReference type="GO" id="GO:0000155">
    <property type="term" value="F:phosphorelay sensor kinase activity"/>
    <property type="evidence" value="ECO:0007669"/>
    <property type="project" value="InterPro"/>
</dbReference>
<evidence type="ECO:0000256" key="11">
    <source>
        <dbReference type="ARBA" id="ARBA00023136"/>
    </source>
</evidence>
<protein>
    <recommendedName>
        <fullName evidence="4">histidine kinase</fullName>
        <ecNumber evidence="4">2.7.13.3</ecNumber>
    </recommendedName>
</protein>
<dbReference type="SMART" id="SM00387">
    <property type="entry name" value="HATPase_c"/>
    <property type="match status" value="1"/>
</dbReference>
<dbReference type="InterPro" id="IPR050428">
    <property type="entry name" value="TCS_sensor_his_kinase"/>
</dbReference>
<evidence type="ECO:0000313" key="17">
    <source>
        <dbReference type="EMBL" id="AZS76312.1"/>
    </source>
</evidence>
<dbReference type="SUPFAM" id="SSF158472">
    <property type="entry name" value="HAMP domain-like"/>
    <property type="match status" value="1"/>
</dbReference>
<feature type="region of interest" description="Disordered" evidence="13">
    <location>
        <begin position="401"/>
        <end position="422"/>
    </location>
</feature>
<evidence type="ECO:0000256" key="4">
    <source>
        <dbReference type="ARBA" id="ARBA00012438"/>
    </source>
</evidence>
<evidence type="ECO:0000313" key="18">
    <source>
        <dbReference type="Proteomes" id="UP000275579"/>
    </source>
</evidence>
<dbReference type="SUPFAM" id="SSF47384">
    <property type="entry name" value="Homodimeric domain of signal transducing histidine kinase"/>
    <property type="match status" value="1"/>
</dbReference>
<feature type="domain" description="Histidine kinase" evidence="15">
    <location>
        <begin position="253"/>
        <end position="502"/>
    </location>
</feature>
<comment type="subcellular location">
    <subcellularLocation>
        <location evidence="3">Cell membrane</location>
    </subcellularLocation>
</comment>
<evidence type="ECO:0000256" key="14">
    <source>
        <dbReference type="SAM" id="Phobius"/>
    </source>
</evidence>
<dbReference type="PROSITE" id="PS50109">
    <property type="entry name" value="HIS_KIN"/>
    <property type="match status" value="1"/>
</dbReference>
<sequence length="506" mass="54095">MRRRPAQPRSLRSRLVWGAALLATVAVLAAQLIGFLVLRSWLLNRVDQQLDDFFLPEQAFSRTADHGPVPPPPDAGAVRLPSDFRVTFYDAAGRKHSTFGTGAAPGPSLPESAGRLGRQPTTVAAVSGDGRWRVQKKSGPGRTSYVATLPLDTVDGTISKLLWLNGIVLAATVTGLVVLSRWVVRIGLLPLTRMERTAQDITVNDLGLRLPDTDSRTEIGRLGTVLNTMLDRLEQALREREFSEARLRRFVADAGHELRTPLTTIQGFAELALRHAERPAAARREADRLIAQNAERMSLLVDDLLLLAKLDQEPAYRAERVDLLAVAADAVSAAAAQGGRHRIRLRPLGTAADADEGDLELAETTGDPHRLRQIVANLISNAVTHTPPGTAIDVRVGTTTAGAATGGTDRPGRNSPAPPLPQGSAICVLEVADDGPGIPPEAAERVFERFYRVDPSRSRDHGGSGLGLAIASAIAQGHGGRLELETTPGEGSVFRLVLPAAVAFPS</sequence>
<keyword evidence="10" id="KW-0902">Two-component regulatory system</keyword>
<dbReference type="AlphaFoldDB" id="A0A3Q9KBB2"/>
<dbReference type="Proteomes" id="UP000275579">
    <property type="component" value="Chromosome"/>
</dbReference>
<dbReference type="GO" id="GO:0005886">
    <property type="term" value="C:plasma membrane"/>
    <property type="evidence" value="ECO:0007669"/>
    <property type="project" value="UniProtKB-SubCell"/>
</dbReference>
<dbReference type="InterPro" id="IPR036890">
    <property type="entry name" value="HATPase_C_sf"/>
</dbReference>
<evidence type="ECO:0000256" key="8">
    <source>
        <dbReference type="ARBA" id="ARBA00022777"/>
    </source>
</evidence>
<dbReference type="PANTHER" id="PTHR45436:SF5">
    <property type="entry name" value="SENSOR HISTIDINE KINASE TRCS"/>
    <property type="match status" value="1"/>
</dbReference>
<keyword evidence="9 14" id="KW-1133">Transmembrane helix</keyword>
<dbReference type="PRINTS" id="PR00344">
    <property type="entry name" value="BCTRLSENSOR"/>
</dbReference>